<keyword evidence="10" id="KW-0067">ATP-binding</keyword>
<dbReference type="InterPro" id="IPR025201">
    <property type="entry name" value="KdpD_TM"/>
</dbReference>
<dbReference type="PROSITE" id="PS50109">
    <property type="entry name" value="HIS_KIN"/>
    <property type="match status" value="1"/>
</dbReference>
<dbReference type="EMBL" id="FOKA01000015">
    <property type="protein sequence ID" value="SFB33467.1"/>
    <property type="molecule type" value="Genomic_DNA"/>
</dbReference>
<dbReference type="Gene3D" id="3.30.565.10">
    <property type="entry name" value="Histidine kinase-like ATPase, C-terminal domain"/>
    <property type="match status" value="1"/>
</dbReference>
<keyword evidence="12" id="KW-0902">Two-component regulatory system</keyword>
<dbReference type="GO" id="GO:0005886">
    <property type="term" value="C:plasma membrane"/>
    <property type="evidence" value="ECO:0007669"/>
    <property type="project" value="UniProtKB-SubCell"/>
</dbReference>
<evidence type="ECO:0000256" key="6">
    <source>
        <dbReference type="ARBA" id="ARBA00022679"/>
    </source>
</evidence>
<keyword evidence="5" id="KW-0597">Phosphoprotein</keyword>
<dbReference type="GO" id="GO:0005524">
    <property type="term" value="F:ATP binding"/>
    <property type="evidence" value="ECO:0007669"/>
    <property type="project" value="UniProtKB-KW"/>
</dbReference>
<evidence type="ECO:0000256" key="4">
    <source>
        <dbReference type="ARBA" id="ARBA00012438"/>
    </source>
</evidence>
<evidence type="ECO:0000256" key="5">
    <source>
        <dbReference type="ARBA" id="ARBA00022553"/>
    </source>
</evidence>
<gene>
    <name evidence="17" type="ORF">SAMN05421867_11560</name>
</gene>
<dbReference type="SUPFAM" id="SSF55874">
    <property type="entry name" value="ATPase domain of HSP90 chaperone/DNA topoisomerase II/histidine kinase"/>
    <property type="match status" value="1"/>
</dbReference>
<dbReference type="SUPFAM" id="SSF47384">
    <property type="entry name" value="Homodimeric domain of signal transducing histidine kinase"/>
    <property type="match status" value="1"/>
</dbReference>
<proteinExistence type="predicted"/>
<evidence type="ECO:0000256" key="13">
    <source>
        <dbReference type="ARBA" id="ARBA00023136"/>
    </source>
</evidence>
<evidence type="ECO:0000256" key="7">
    <source>
        <dbReference type="ARBA" id="ARBA00022692"/>
    </source>
</evidence>
<evidence type="ECO:0000256" key="10">
    <source>
        <dbReference type="ARBA" id="ARBA00022840"/>
    </source>
</evidence>
<evidence type="ECO:0000256" key="2">
    <source>
        <dbReference type="ARBA" id="ARBA00004141"/>
    </source>
</evidence>
<evidence type="ECO:0000256" key="9">
    <source>
        <dbReference type="ARBA" id="ARBA00022777"/>
    </source>
</evidence>
<evidence type="ECO:0000313" key="17">
    <source>
        <dbReference type="EMBL" id="SFB33467.1"/>
    </source>
</evidence>
<dbReference type="InterPro" id="IPR052023">
    <property type="entry name" value="Histidine_kinase_KdpD"/>
</dbReference>
<dbReference type="PRINTS" id="PR00344">
    <property type="entry name" value="BCTRLSENSOR"/>
</dbReference>
<dbReference type="SMART" id="SM00388">
    <property type="entry name" value="HisKA"/>
    <property type="match status" value="1"/>
</dbReference>
<dbReference type="SMART" id="SM00387">
    <property type="entry name" value="HATPase_c"/>
    <property type="match status" value="1"/>
</dbReference>
<dbReference type="GO" id="GO:0000155">
    <property type="term" value="F:phosphorelay sensor kinase activity"/>
    <property type="evidence" value="ECO:0007669"/>
    <property type="project" value="InterPro"/>
</dbReference>
<dbReference type="InterPro" id="IPR003661">
    <property type="entry name" value="HisK_dim/P_dom"/>
</dbReference>
<dbReference type="Proteomes" id="UP000199012">
    <property type="component" value="Unassembled WGS sequence"/>
</dbReference>
<evidence type="ECO:0000256" key="8">
    <source>
        <dbReference type="ARBA" id="ARBA00022741"/>
    </source>
</evidence>
<feature type="compositionally biased region" description="Basic and acidic residues" evidence="14">
    <location>
        <begin position="429"/>
        <end position="462"/>
    </location>
</feature>
<dbReference type="InterPro" id="IPR038318">
    <property type="entry name" value="KdpD_sf"/>
</dbReference>
<keyword evidence="18" id="KW-1185">Reference proteome</keyword>
<dbReference type="CDD" id="cd00075">
    <property type="entry name" value="HATPase"/>
    <property type="match status" value="1"/>
</dbReference>
<dbReference type="Pfam" id="PF00512">
    <property type="entry name" value="HisKA"/>
    <property type="match status" value="1"/>
</dbReference>
<evidence type="ECO:0000256" key="12">
    <source>
        <dbReference type="ARBA" id="ARBA00023012"/>
    </source>
</evidence>
<feature type="transmembrane region" description="Helical" evidence="15">
    <location>
        <begin position="7"/>
        <end position="36"/>
    </location>
</feature>
<dbReference type="Pfam" id="PF02518">
    <property type="entry name" value="HATPase_c"/>
    <property type="match status" value="1"/>
</dbReference>
<keyword evidence="13 15" id="KW-0472">Membrane</keyword>
<dbReference type="InterPro" id="IPR036097">
    <property type="entry name" value="HisK_dim/P_sf"/>
</dbReference>
<feature type="domain" description="Histidine kinase" evidence="16">
    <location>
        <begin position="211"/>
        <end position="424"/>
    </location>
</feature>
<feature type="region of interest" description="Disordered" evidence="14">
    <location>
        <begin position="424"/>
        <end position="462"/>
    </location>
</feature>
<dbReference type="PANTHER" id="PTHR45569">
    <property type="entry name" value="SENSOR PROTEIN KDPD"/>
    <property type="match status" value="1"/>
</dbReference>
<evidence type="ECO:0000259" key="16">
    <source>
        <dbReference type="PROSITE" id="PS50109"/>
    </source>
</evidence>
<name>A0A1I1A6D2_9CELL</name>
<sequence length="462" mass="48165">MLAYQVLVVVIALVGGLWPALFTALMSGLTLNYVFVEPVGTVTVAEPAQAVALGLYVVNGALVSLVVDQAARRSRMAQRAAAESELLLAVAGGVLRGQDALGALVARTREAFRLSAVRLRTGGTTRAEEGQVPAGTGPGAVSDDVPVVVPVGDDAALELWGPPLDRSASRLLPVVVAQAAAALEHERLTAAAREVAPLLETDQVRTALLSAVGHDVRRPLAAATTALTGLRSRDVEWSAQDRDELLATAHESLRDLSSLLTDLLDVSRVQAGALGVSLAPTDVEGVVLPALDELRLGPDDVDLDLDPDLPPALADPALLRRVVVNVLANAVAVSRDRPRPRLTTSAFADRVEIRVVDHGPGVDPARRAEMFVPFQRLGDTDNTTGLGLGLALSRGFTEGMGGTLTPESTPGGGLTMVVALPVAPGHVRGPTDDHREDPAGEHADRTGDRTADRTADGRGTRA</sequence>
<reference evidence="17 18" key="1">
    <citation type="submission" date="2016-10" db="EMBL/GenBank/DDBJ databases">
        <authorList>
            <person name="de Groot N.N."/>
        </authorList>
    </citation>
    <scope>NUCLEOTIDE SEQUENCE [LARGE SCALE GENOMIC DNA]</scope>
    <source>
        <strain evidence="17 18">CGMCC 4.6945</strain>
    </source>
</reference>
<comment type="catalytic activity">
    <reaction evidence="1">
        <text>ATP + protein L-histidine = ADP + protein N-phospho-L-histidine.</text>
        <dbReference type="EC" id="2.7.13.3"/>
    </reaction>
</comment>
<protein>
    <recommendedName>
        <fullName evidence="4">histidine kinase</fullName>
        <ecNumber evidence="4">2.7.13.3</ecNumber>
    </recommendedName>
</protein>
<dbReference type="Pfam" id="PF13493">
    <property type="entry name" value="DUF4118"/>
    <property type="match status" value="1"/>
</dbReference>
<keyword evidence="9 17" id="KW-0418">Kinase</keyword>
<evidence type="ECO:0000313" key="18">
    <source>
        <dbReference type="Proteomes" id="UP000199012"/>
    </source>
</evidence>
<comment type="subcellular location">
    <subcellularLocation>
        <location evidence="3">Cell membrane</location>
    </subcellularLocation>
    <subcellularLocation>
        <location evidence="2">Membrane</location>
        <topology evidence="2">Multi-pass membrane protein</topology>
    </subcellularLocation>
</comment>
<dbReference type="AlphaFoldDB" id="A0A1I1A6D2"/>
<keyword evidence="8" id="KW-0547">Nucleotide-binding</keyword>
<evidence type="ECO:0000256" key="3">
    <source>
        <dbReference type="ARBA" id="ARBA00004236"/>
    </source>
</evidence>
<organism evidence="17 18">
    <name type="scientific">Cellulomonas marina</name>
    <dbReference type="NCBI Taxonomy" id="988821"/>
    <lineage>
        <taxon>Bacteria</taxon>
        <taxon>Bacillati</taxon>
        <taxon>Actinomycetota</taxon>
        <taxon>Actinomycetes</taxon>
        <taxon>Micrococcales</taxon>
        <taxon>Cellulomonadaceae</taxon>
        <taxon>Cellulomonas</taxon>
    </lineage>
</organism>
<feature type="transmembrane region" description="Helical" evidence="15">
    <location>
        <begin position="48"/>
        <end position="67"/>
    </location>
</feature>
<dbReference type="InterPro" id="IPR003594">
    <property type="entry name" value="HATPase_dom"/>
</dbReference>
<dbReference type="InterPro" id="IPR004358">
    <property type="entry name" value="Sig_transdc_His_kin-like_C"/>
</dbReference>
<dbReference type="PANTHER" id="PTHR45569:SF1">
    <property type="entry name" value="SENSOR PROTEIN KDPD"/>
    <property type="match status" value="1"/>
</dbReference>
<dbReference type="STRING" id="988821.SAMN05421867_11560"/>
<keyword evidence="11 15" id="KW-1133">Transmembrane helix</keyword>
<evidence type="ECO:0000256" key="11">
    <source>
        <dbReference type="ARBA" id="ARBA00022989"/>
    </source>
</evidence>
<evidence type="ECO:0000256" key="14">
    <source>
        <dbReference type="SAM" id="MobiDB-lite"/>
    </source>
</evidence>
<keyword evidence="7 15" id="KW-0812">Transmembrane</keyword>
<evidence type="ECO:0000256" key="1">
    <source>
        <dbReference type="ARBA" id="ARBA00000085"/>
    </source>
</evidence>
<keyword evidence="6" id="KW-0808">Transferase</keyword>
<dbReference type="CDD" id="cd00082">
    <property type="entry name" value="HisKA"/>
    <property type="match status" value="1"/>
</dbReference>
<dbReference type="InterPro" id="IPR005467">
    <property type="entry name" value="His_kinase_dom"/>
</dbReference>
<accession>A0A1I1A6D2</accession>
<evidence type="ECO:0000256" key="15">
    <source>
        <dbReference type="SAM" id="Phobius"/>
    </source>
</evidence>
<dbReference type="InterPro" id="IPR036890">
    <property type="entry name" value="HATPase_C_sf"/>
</dbReference>
<dbReference type="EC" id="2.7.13.3" evidence="4"/>
<dbReference type="Gene3D" id="1.10.287.130">
    <property type="match status" value="1"/>
</dbReference>
<dbReference type="Gene3D" id="1.20.120.620">
    <property type="entry name" value="Backbone structure of the membrane domain of e. Coli histidine kinase receptor kdpd"/>
    <property type="match status" value="1"/>
</dbReference>